<gene>
    <name evidence="4" type="ORF">EST38_g5044</name>
</gene>
<evidence type="ECO:0000259" key="3">
    <source>
        <dbReference type="Pfam" id="PF24883"/>
    </source>
</evidence>
<dbReference type="InterPro" id="IPR056884">
    <property type="entry name" value="NPHP3-like_N"/>
</dbReference>
<dbReference type="EMBL" id="SDEE01000132">
    <property type="protein sequence ID" value="RXW20824.1"/>
    <property type="molecule type" value="Genomic_DNA"/>
</dbReference>
<dbReference type="PANTHER" id="PTHR10039">
    <property type="entry name" value="AMELOGENIN"/>
    <property type="match status" value="1"/>
</dbReference>
<reference evidence="4 5" key="1">
    <citation type="submission" date="2019-01" db="EMBL/GenBank/DDBJ databases">
        <title>Draft genome sequence of Psathyrella aberdarensis IHI B618.</title>
        <authorList>
            <person name="Buettner E."/>
            <person name="Kellner H."/>
        </authorList>
    </citation>
    <scope>NUCLEOTIDE SEQUENCE [LARGE SCALE GENOMIC DNA]</scope>
    <source>
        <strain evidence="4 5">IHI B618</strain>
    </source>
</reference>
<dbReference type="Pfam" id="PF24883">
    <property type="entry name" value="NPHP3_N"/>
    <property type="match status" value="2"/>
</dbReference>
<keyword evidence="5" id="KW-1185">Reference proteome</keyword>
<dbReference type="PANTHER" id="PTHR10039:SF14">
    <property type="entry name" value="NACHT DOMAIN-CONTAINING PROTEIN"/>
    <property type="match status" value="1"/>
</dbReference>
<evidence type="ECO:0000313" key="5">
    <source>
        <dbReference type="Proteomes" id="UP000290288"/>
    </source>
</evidence>
<comment type="caution">
    <text evidence="4">The sequence shown here is derived from an EMBL/GenBank/DDBJ whole genome shotgun (WGS) entry which is preliminary data.</text>
</comment>
<name>A0A4Q2DPD0_9AGAR</name>
<sequence length="1135" mass="127020">MPPKSKSQKNGFLSRIRNPFASFFQSHIRAAQEQHELTGISNASPKRTPSSSPQPPHPLQGAISRTPASRVTNSLFSGARSFEMRDVNVYGTGYTKETVDGWDLLLNNTAPNALHDSDARYDPPKCDEDTRNEVVDEIMGWIEDRGSPQRLLCMTGAAGSATDPTRNNVKAVIPTIAYQLGSKNEALKSIIKETIDSDQLIFSRTLRSQISSLIINPCRRLQRGDLYALPYAILIDGLDECSGEKRQAELLAAIKQCVLADDLPFRIFIASRPELAIRNMLDRGGDLHGVAYHIQLSDKYDATEDIRRYLWRRLLDIGRRSQGSRARSRPWPTQEHIELLVRAASGQFIYAATVVKYISEPRSSPVDRLKIVVTWTPREGQLARPFETLDILYSNILSAAKFAYENVDTHSRRDFLLLFRAYHINFTTGFKESASDLVGLQFDAEVLNATLHLEPGAHENLMSDLHSLVTLRDDNGTIKLYFYHKSLSDFLEQESRSKSFFMPTSRVHTYIAKCCLRTIIRCPLEFNPLQQNRDELPSSNVRLSSSLRSLMVALVHLPLFLLGATPSIDPDLVSFTQREKAAPNALHNSVARNTSPKCDECSGVVLDEITEWIEDRQSSQRLLCLTGPAGSGKSVMQQTIAERCSDKNILALTFFFSATDPSRNTLSSIVPTMALQLGQRYATLKQFIATAVANDPTILLNSLQNQMNTLIVNPFKYLQRQSTGSAIVTLPYVILIDALDECRGEDRQAEVLAAIGSCLLDSGLPFRIVIASSPGRAIRSALESGGYLHQAAYLIPLSLGFDASEDIRQYLQRRFQDIGLQSGNINWFTTEHIAALAEAASGQFIYAALIVKYVSDRRRPPLDNLRLVQTWSSALSRSQQASFPPLDVLFANILSNAKDGYEKVPGNPDHDFLLLFRAYHLKDGIPLDWDPSHRDIKDFNRILNLENNTHEVLIQDLYPLVAFTPISGGGLRLDFRHESFSHFLDNESRAGALFVPRSRACAHIAKCCVGNIDRCPLESIRDKSPPSVLAQLSCDALPTVLNPDSVVHMYEELVDFTRNNGWPKIDRMMSSRKYVSDENATKILDGWVRASSTVIGSFKDHSSDFVPVLEKYREKWTNERQSMKDVEGLGFDSGT</sequence>
<organism evidence="4 5">
    <name type="scientific">Candolleomyces aberdarensis</name>
    <dbReference type="NCBI Taxonomy" id="2316362"/>
    <lineage>
        <taxon>Eukaryota</taxon>
        <taxon>Fungi</taxon>
        <taxon>Dikarya</taxon>
        <taxon>Basidiomycota</taxon>
        <taxon>Agaricomycotina</taxon>
        <taxon>Agaricomycetes</taxon>
        <taxon>Agaricomycetidae</taxon>
        <taxon>Agaricales</taxon>
        <taxon>Agaricineae</taxon>
        <taxon>Psathyrellaceae</taxon>
        <taxon>Candolleomyces</taxon>
    </lineage>
</organism>
<feature type="compositionally biased region" description="Polar residues" evidence="2">
    <location>
        <begin position="39"/>
        <end position="48"/>
    </location>
</feature>
<feature type="region of interest" description="Disordered" evidence="2">
    <location>
        <begin position="31"/>
        <end position="69"/>
    </location>
</feature>
<protein>
    <recommendedName>
        <fullName evidence="3">Nephrocystin 3-like N-terminal domain-containing protein</fullName>
    </recommendedName>
</protein>
<evidence type="ECO:0000256" key="2">
    <source>
        <dbReference type="SAM" id="MobiDB-lite"/>
    </source>
</evidence>
<dbReference type="Gene3D" id="3.40.50.300">
    <property type="entry name" value="P-loop containing nucleotide triphosphate hydrolases"/>
    <property type="match status" value="1"/>
</dbReference>
<dbReference type="SUPFAM" id="SSF52540">
    <property type="entry name" value="P-loop containing nucleoside triphosphate hydrolases"/>
    <property type="match status" value="1"/>
</dbReference>
<feature type="domain" description="Nephrocystin 3-like N-terminal" evidence="3">
    <location>
        <begin position="161"/>
        <end position="272"/>
    </location>
</feature>
<dbReference type="Proteomes" id="UP000290288">
    <property type="component" value="Unassembled WGS sequence"/>
</dbReference>
<dbReference type="AlphaFoldDB" id="A0A4Q2DPD0"/>
<evidence type="ECO:0000313" key="4">
    <source>
        <dbReference type="EMBL" id="RXW20824.1"/>
    </source>
</evidence>
<accession>A0A4Q2DPD0</accession>
<keyword evidence="1" id="KW-0677">Repeat</keyword>
<evidence type="ECO:0000256" key="1">
    <source>
        <dbReference type="ARBA" id="ARBA00022737"/>
    </source>
</evidence>
<proteinExistence type="predicted"/>
<dbReference type="OrthoDB" id="5967843at2759"/>
<feature type="domain" description="Nephrocystin 3-like N-terminal" evidence="3">
    <location>
        <begin position="607"/>
        <end position="772"/>
    </location>
</feature>
<dbReference type="InterPro" id="IPR027417">
    <property type="entry name" value="P-loop_NTPase"/>
</dbReference>